<accession>A0A0C9SXP4</accession>
<keyword evidence="3 5" id="KW-1133">Transmembrane helix</keyword>
<dbReference type="HOGENOM" id="CLU_008455_13_8_1"/>
<proteinExistence type="predicted"/>
<feature type="transmembrane region" description="Helical" evidence="5">
    <location>
        <begin position="132"/>
        <end position="149"/>
    </location>
</feature>
<keyword evidence="4 5" id="KW-0472">Membrane</keyword>
<dbReference type="EMBL" id="KN819778">
    <property type="protein sequence ID" value="KIJ07815.1"/>
    <property type="molecule type" value="Genomic_DNA"/>
</dbReference>
<evidence type="ECO:0000313" key="6">
    <source>
        <dbReference type="EMBL" id="KIJ07815.1"/>
    </source>
</evidence>
<evidence type="ECO:0000256" key="2">
    <source>
        <dbReference type="ARBA" id="ARBA00022692"/>
    </source>
</evidence>
<dbReference type="InterPro" id="IPR011701">
    <property type="entry name" value="MFS"/>
</dbReference>
<feature type="transmembrane region" description="Helical" evidence="5">
    <location>
        <begin position="499"/>
        <end position="517"/>
    </location>
</feature>
<feature type="transmembrane region" description="Helical" evidence="5">
    <location>
        <begin position="156"/>
        <end position="175"/>
    </location>
</feature>
<reference evidence="7" key="2">
    <citation type="submission" date="2015-01" db="EMBL/GenBank/DDBJ databases">
        <title>Evolutionary Origins and Diversification of the Mycorrhizal Mutualists.</title>
        <authorList>
            <consortium name="DOE Joint Genome Institute"/>
            <consortium name="Mycorrhizal Genomics Consortium"/>
            <person name="Kohler A."/>
            <person name="Kuo A."/>
            <person name="Nagy L.G."/>
            <person name="Floudas D."/>
            <person name="Copeland A."/>
            <person name="Barry K.W."/>
            <person name="Cichocki N."/>
            <person name="Veneault-Fourrey C."/>
            <person name="LaButti K."/>
            <person name="Lindquist E.A."/>
            <person name="Lipzen A."/>
            <person name="Lundell T."/>
            <person name="Morin E."/>
            <person name="Murat C."/>
            <person name="Riley R."/>
            <person name="Ohm R."/>
            <person name="Sun H."/>
            <person name="Tunlid A."/>
            <person name="Henrissat B."/>
            <person name="Grigoriev I.V."/>
            <person name="Hibbett D.S."/>
            <person name="Martin F."/>
        </authorList>
    </citation>
    <scope>NUCLEOTIDE SEQUENCE [LARGE SCALE GENOMIC DNA]</scope>
    <source>
        <strain evidence="7">ATCC 200175</strain>
    </source>
</reference>
<feature type="transmembrane region" description="Helical" evidence="5">
    <location>
        <begin position="322"/>
        <end position="348"/>
    </location>
</feature>
<dbReference type="Pfam" id="PF07690">
    <property type="entry name" value="MFS_1"/>
    <property type="match status" value="1"/>
</dbReference>
<comment type="subcellular location">
    <subcellularLocation>
        <location evidence="1">Membrane</location>
        <topology evidence="1">Multi-pass membrane protein</topology>
    </subcellularLocation>
</comment>
<feature type="transmembrane region" description="Helical" evidence="5">
    <location>
        <begin position="88"/>
        <end position="112"/>
    </location>
</feature>
<dbReference type="GO" id="GO:0005886">
    <property type="term" value="C:plasma membrane"/>
    <property type="evidence" value="ECO:0007669"/>
    <property type="project" value="TreeGrafter"/>
</dbReference>
<dbReference type="OrthoDB" id="2533084at2759"/>
<feature type="transmembrane region" description="Helical" evidence="5">
    <location>
        <begin position="360"/>
        <end position="383"/>
    </location>
</feature>
<evidence type="ECO:0000256" key="1">
    <source>
        <dbReference type="ARBA" id="ARBA00004141"/>
    </source>
</evidence>
<dbReference type="PANTHER" id="PTHR23502">
    <property type="entry name" value="MAJOR FACILITATOR SUPERFAMILY"/>
    <property type="match status" value="1"/>
</dbReference>
<protein>
    <submittedName>
        <fullName evidence="6">Unplaced genomic scaffold PAXINscaffold_456, whole genome shotgun sequence</fullName>
    </submittedName>
</protein>
<reference evidence="6 7" key="1">
    <citation type="submission" date="2014-06" db="EMBL/GenBank/DDBJ databases">
        <authorList>
            <consortium name="DOE Joint Genome Institute"/>
            <person name="Kuo A."/>
            <person name="Kohler A."/>
            <person name="Nagy L.G."/>
            <person name="Floudas D."/>
            <person name="Copeland A."/>
            <person name="Barry K.W."/>
            <person name="Cichocki N."/>
            <person name="Veneault-Fourrey C."/>
            <person name="LaButti K."/>
            <person name="Lindquist E.A."/>
            <person name="Lipzen A."/>
            <person name="Lundell T."/>
            <person name="Morin E."/>
            <person name="Murat C."/>
            <person name="Sun H."/>
            <person name="Tunlid A."/>
            <person name="Henrissat B."/>
            <person name="Grigoriev I.V."/>
            <person name="Hibbett D.S."/>
            <person name="Martin F."/>
            <person name="Nordberg H.P."/>
            <person name="Cantor M.N."/>
            <person name="Hua S.X."/>
        </authorList>
    </citation>
    <scope>NUCLEOTIDE SEQUENCE [LARGE SCALE GENOMIC DNA]</scope>
    <source>
        <strain evidence="6 7">ATCC 200175</strain>
    </source>
</reference>
<feature type="transmembrane region" description="Helical" evidence="5">
    <location>
        <begin position="467"/>
        <end position="487"/>
    </location>
</feature>
<keyword evidence="7" id="KW-1185">Reference proteome</keyword>
<name>A0A0C9SXP4_PAXIN</name>
<dbReference type="Proteomes" id="UP000053647">
    <property type="component" value="Unassembled WGS sequence"/>
</dbReference>
<gene>
    <name evidence="6" type="ORF">PAXINDRAFT_139693</name>
</gene>
<dbReference type="AlphaFoldDB" id="A0A0C9SXP4"/>
<evidence type="ECO:0000256" key="5">
    <source>
        <dbReference type="SAM" id="Phobius"/>
    </source>
</evidence>
<keyword evidence="2 5" id="KW-0812">Transmembrane</keyword>
<feature type="transmembrane region" description="Helical" evidence="5">
    <location>
        <begin position="429"/>
        <end position="455"/>
    </location>
</feature>
<feature type="transmembrane region" description="Helical" evidence="5">
    <location>
        <begin position="404"/>
        <end position="423"/>
    </location>
</feature>
<feature type="transmembrane region" description="Helical" evidence="5">
    <location>
        <begin position="244"/>
        <end position="264"/>
    </location>
</feature>
<dbReference type="InterPro" id="IPR036259">
    <property type="entry name" value="MFS_trans_sf"/>
</dbReference>
<feature type="transmembrane region" description="Helical" evidence="5">
    <location>
        <begin position="181"/>
        <end position="203"/>
    </location>
</feature>
<organism evidence="6 7">
    <name type="scientific">Paxillus involutus ATCC 200175</name>
    <dbReference type="NCBI Taxonomy" id="664439"/>
    <lineage>
        <taxon>Eukaryota</taxon>
        <taxon>Fungi</taxon>
        <taxon>Dikarya</taxon>
        <taxon>Basidiomycota</taxon>
        <taxon>Agaricomycotina</taxon>
        <taxon>Agaricomycetes</taxon>
        <taxon>Agaricomycetidae</taxon>
        <taxon>Boletales</taxon>
        <taxon>Paxilineae</taxon>
        <taxon>Paxillaceae</taxon>
        <taxon>Paxillus</taxon>
    </lineage>
</organism>
<evidence type="ECO:0000256" key="3">
    <source>
        <dbReference type="ARBA" id="ARBA00022989"/>
    </source>
</evidence>
<evidence type="ECO:0000313" key="7">
    <source>
        <dbReference type="Proteomes" id="UP000053647"/>
    </source>
</evidence>
<dbReference type="Gene3D" id="1.20.1250.20">
    <property type="entry name" value="MFS general substrate transporter like domains"/>
    <property type="match status" value="1"/>
</dbReference>
<sequence length="531" mass="59172">MAETPRDTNESPSQTKEYAVETEEVDLLSYYKQAAGRLVLDPQQAKIEFGDAVGSRLKLSEDGSKVLWPQPTDDPNDPQNWSDRRKTLHLLVITLAAVVPDFDSGIGIATIFGLAKQYNTTTGVINNLTSNWSIFLLGWGGVFCVMLMRRFGRLPVLFWTQLLAFGFLIGATFAPDLPTFTAMRCLTAFFGTCPQVTGLFVVTDIFPFHLQARKLNLWTSGFLISPFISPFAFGFLSARTSWRWSYGVGSMYSAIVLVLIVLFLEETMYDRGVNRPLPRRTSGFRYRVQTLVGITGYRLAKYRDSWFEVAWASLSVVWRPQFILVAFFEAFVFGFSIGLNVTNVVFLGTPPPVGFGFSEFIVAGLYATPMVAVVIGEVIGRYANDWIMNASIRRNRGIFEPESRLWICYIAMPLYLCGFLVLGEGIRQLHITALIIGWGIAEIAVMITTVGVYAYCNDCFPQHQGEISALLNLARVLCGFSVAYFQVPWSTKSGALEVMGVEAAIVVGLFLLVVPAVQRWGGYFRKHCGIA</sequence>
<dbReference type="GO" id="GO:0022857">
    <property type="term" value="F:transmembrane transporter activity"/>
    <property type="evidence" value="ECO:0007669"/>
    <property type="project" value="InterPro"/>
</dbReference>
<dbReference type="PANTHER" id="PTHR23502:SF22">
    <property type="entry name" value="MAJOR FACILITATOR SUPERFAMILY (MFS) PROFILE DOMAIN-CONTAINING PROTEIN"/>
    <property type="match status" value="1"/>
</dbReference>
<evidence type="ECO:0000256" key="4">
    <source>
        <dbReference type="ARBA" id="ARBA00023136"/>
    </source>
</evidence>
<dbReference type="SUPFAM" id="SSF103473">
    <property type="entry name" value="MFS general substrate transporter"/>
    <property type="match status" value="1"/>
</dbReference>
<feature type="transmembrane region" description="Helical" evidence="5">
    <location>
        <begin position="215"/>
        <end position="238"/>
    </location>
</feature>